<accession>A0A0A9AK25</accession>
<reference evidence="1" key="2">
    <citation type="journal article" date="2015" name="Data Brief">
        <title>Shoot transcriptome of the giant reed, Arundo donax.</title>
        <authorList>
            <person name="Barrero R.A."/>
            <person name="Guerrero F.D."/>
            <person name="Moolhuijzen P."/>
            <person name="Goolsby J.A."/>
            <person name="Tidwell J."/>
            <person name="Bellgard S.E."/>
            <person name="Bellgard M.I."/>
        </authorList>
    </citation>
    <scope>NUCLEOTIDE SEQUENCE</scope>
    <source>
        <tissue evidence="1">Shoot tissue taken approximately 20 cm above the soil surface</tissue>
    </source>
</reference>
<protein>
    <submittedName>
        <fullName evidence="1">Uncharacterized protein</fullName>
    </submittedName>
</protein>
<evidence type="ECO:0000313" key="1">
    <source>
        <dbReference type="EMBL" id="JAD51506.1"/>
    </source>
</evidence>
<dbReference type="EMBL" id="GBRH01246389">
    <property type="protein sequence ID" value="JAD51506.1"/>
    <property type="molecule type" value="Transcribed_RNA"/>
</dbReference>
<name>A0A0A9AK25_ARUDO</name>
<reference evidence="1" key="1">
    <citation type="submission" date="2014-09" db="EMBL/GenBank/DDBJ databases">
        <authorList>
            <person name="Magalhaes I.L.F."/>
            <person name="Oliveira U."/>
            <person name="Santos F.R."/>
            <person name="Vidigal T.H.D.A."/>
            <person name="Brescovit A.D."/>
            <person name="Santos A.J."/>
        </authorList>
    </citation>
    <scope>NUCLEOTIDE SEQUENCE</scope>
    <source>
        <tissue evidence="1">Shoot tissue taken approximately 20 cm above the soil surface</tissue>
    </source>
</reference>
<sequence>MLLTACFRLYLIIANSFSSCEH</sequence>
<dbReference type="AlphaFoldDB" id="A0A0A9AK25"/>
<proteinExistence type="predicted"/>
<organism evidence="1">
    <name type="scientific">Arundo donax</name>
    <name type="common">Giant reed</name>
    <name type="synonym">Donax arundinaceus</name>
    <dbReference type="NCBI Taxonomy" id="35708"/>
    <lineage>
        <taxon>Eukaryota</taxon>
        <taxon>Viridiplantae</taxon>
        <taxon>Streptophyta</taxon>
        <taxon>Embryophyta</taxon>
        <taxon>Tracheophyta</taxon>
        <taxon>Spermatophyta</taxon>
        <taxon>Magnoliopsida</taxon>
        <taxon>Liliopsida</taxon>
        <taxon>Poales</taxon>
        <taxon>Poaceae</taxon>
        <taxon>PACMAD clade</taxon>
        <taxon>Arundinoideae</taxon>
        <taxon>Arundineae</taxon>
        <taxon>Arundo</taxon>
    </lineage>
</organism>